<evidence type="ECO:0000256" key="3">
    <source>
        <dbReference type="ARBA" id="ARBA00023015"/>
    </source>
</evidence>
<evidence type="ECO:0000256" key="7">
    <source>
        <dbReference type="PROSITE-ProRule" id="PRU01091"/>
    </source>
</evidence>
<dbReference type="Gene3D" id="3.40.50.2300">
    <property type="match status" value="1"/>
</dbReference>
<sequence length="224" mass="24456">MRLLMVEDHDELAALVHARLSVAGFTADRFGTQELGRLALDAGSYDALILDLGLPDGDGLELLQWLRSRGSTIPVLVLTARSAIADRVTGLAAGADDYLVKPFSADELIARIEALLRRSSAKYDATLQCGAIAWDRRTRSAHIDGHPLAMTPRETELMELLITDAGKVVRKSKIETCFFGLGEDFSSNAVEVSIHRLRRRLEVANAGVEIVTMRGLGYLLRVAT</sequence>
<feature type="domain" description="OmpR/PhoB-type" evidence="9">
    <location>
        <begin position="124"/>
        <end position="222"/>
    </location>
</feature>
<dbReference type="InterPro" id="IPR001867">
    <property type="entry name" value="OmpR/PhoB-type_DNA-bd"/>
</dbReference>
<dbReference type="InterPro" id="IPR039420">
    <property type="entry name" value="WalR-like"/>
</dbReference>
<evidence type="ECO:0000259" key="9">
    <source>
        <dbReference type="PROSITE" id="PS51755"/>
    </source>
</evidence>
<comment type="caution">
    <text evidence="10">The sequence shown here is derived from an EMBL/GenBank/DDBJ whole genome shotgun (WGS) entry which is preliminary data.</text>
</comment>
<accession>A0ABQ1JB96</accession>
<keyword evidence="3" id="KW-0805">Transcription regulation</keyword>
<dbReference type="EMBL" id="BMGD01000003">
    <property type="protein sequence ID" value="GGB62007.1"/>
    <property type="molecule type" value="Genomic_DNA"/>
</dbReference>
<dbReference type="InterPro" id="IPR011006">
    <property type="entry name" value="CheY-like_superfamily"/>
</dbReference>
<protein>
    <submittedName>
        <fullName evidence="10">DNA-binding response regulator</fullName>
    </submittedName>
</protein>
<reference evidence="11" key="1">
    <citation type="journal article" date="2019" name="Int. J. Syst. Evol. Microbiol.">
        <title>The Global Catalogue of Microorganisms (GCM) 10K type strain sequencing project: providing services to taxonomists for standard genome sequencing and annotation.</title>
        <authorList>
            <consortium name="The Broad Institute Genomics Platform"/>
            <consortium name="The Broad Institute Genome Sequencing Center for Infectious Disease"/>
            <person name="Wu L."/>
            <person name="Ma J."/>
        </authorList>
    </citation>
    <scope>NUCLEOTIDE SEQUENCE [LARGE SCALE GENOMIC DNA]</scope>
    <source>
        <strain evidence="11">CGMCC 1.12851</strain>
    </source>
</reference>
<evidence type="ECO:0000313" key="10">
    <source>
        <dbReference type="EMBL" id="GGB62007.1"/>
    </source>
</evidence>
<dbReference type="InterPro" id="IPR001789">
    <property type="entry name" value="Sig_transdc_resp-reg_receiver"/>
</dbReference>
<keyword evidence="2" id="KW-0902">Two-component regulatory system</keyword>
<dbReference type="SMART" id="SM00448">
    <property type="entry name" value="REC"/>
    <property type="match status" value="1"/>
</dbReference>
<evidence type="ECO:0000256" key="2">
    <source>
        <dbReference type="ARBA" id="ARBA00023012"/>
    </source>
</evidence>
<dbReference type="CDD" id="cd17624">
    <property type="entry name" value="REC_OmpR_PmrA-like"/>
    <property type="match status" value="1"/>
</dbReference>
<dbReference type="InterPro" id="IPR036388">
    <property type="entry name" value="WH-like_DNA-bd_sf"/>
</dbReference>
<keyword evidence="11" id="KW-1185">Reference proteome</keyword>
<evidence type="ECO:0000256" key="4">
    <source>
        <dbReference type="ARBA" id="ARBA00023125"/>
    </source>
</evidence>
<proteinExistence type="predicted"/>
<feature type="DNA-binding region" description="OmpR/PhoB-type" evidence="7">
    <location>
        <begin position="124"/>
        <end position="222"/>
    </location>
</feature>
<gene>
    <name evidence="10" type="ORF">GCM10010833_16190</name>
</gene>
<dbReference type="Proteomes" id="UP000614261">
    <property type="component" value="Unassembled WGS sequence"/>
</dbReference>
<dbReference type="CDD" id="cd00383">
    <property type="entry name" value="trans_reg_C"/>
    <property type="match status" value="1"/>
</dbReference>
<dbReference type="Gene3D" id="6.10.250.690">
    <property type="match status" value="1"/>
</dbReference>
<dbReference type="PANTHER" id="PTHR48111:SF1">
    <property type="entry name" value="TWO-COMPONENT RESPONSE REGULATOR ORR33"/>
    <property type="match status" value="1"/>
</dbReference>
<dbReference type="PROSITE" id="PS51755">
    <property type="entry name" value="OMPR_PHOB"/>
    <property type="match status" value="1"/>
</dbReference>
<name>A0ABQ1JB96_9SPHN</name>
<dbReference type="SUPFAM" id="SSF46894">
    <property type="entry name" value="C-terminal effector domain of the bipartite response regulators"/>
    <property type="match status" value="1"/>
</dbReference>
<feature type="domain" description="Response regulatory" evidence="8">
    <location>
        <begin position="2"/>
        <end position="116"/>
    </location>
</feature>
<feature type="modified residue" description="4-aspartylphosphate" evidence="6">
    <location>
        <position position="51"/>
    </location>
</feature>
<keyword evidence="1 6" id="KW-0597">Phosphoprotein</keyword>
<dbReference type="Gene3D" id="1.10.10.10">
    <property type="entry name" value="Winged helix-like DNA-binding domain superfamily/Winged helix DNA-binding domain"/>
    <property type="match status" value="1"/>
</dbReference>
<dbReference type="Pfam" id="PF00072">
    <property type="entry name" value="Response_reg"/>
    <property type="match status" value="1"/>
</dbReference>
<evidence type="ECO:0000256" key="5">
    <source>
        <dbReference type="ARBA" id="ARBA00023163"/>
    </source>
</evidence>
<dbReference type="SMART" id="SM00862">
    <property type="entry name" value="Trans_reg_C"/>
    <property type="match status" value="1"/>
</dbReference>
<dbReference type="PROSITE" id="PS50110">
    <property type="entry name" value="RESPONSE_REGULATORY"/>
    <property type="match status" value="1"/>
</dbReference>
<dbReference type="Pfam" id="PF00486">
    <property type="entry name" value="Trans_reg_C"/>
    <property type="match status" value="1"/>
</dbReference>
<dbReference type="SUPFAM" id="SSF52172">
    <property type="entry name" value="CheY-like"/>
    <property type="match status" value="1"/>
</dbReference>
<keyword evidence="4 7" id="KW-0238">DNA-binding</keyword>
<dbReference type="PANTHER" id="PTHR48111">
    <property type="entry name" value="REGULATOR OF RPOS"/>
    <property type="match status" value="1"/>
</dbReference>
<dbReference type="RefSeq" id="WP_188513927.1">
    <property type="nucleotide sequence ID" value="NZ_BMGD01000003.1"/>
</dbReference>
<evidence type="ECO:0000256" key="1">
    <source>
        <dbReference type="ARBA" id="ARBA00022553"/>
    </source>
</evidence>
<evidence type="ECO:0000259" key="8">
    <source>
        <dbReference type="PROSITE" id="PS50110"/>
    </source>
</evidence>
<evidence type="ECO:0000256" key="6">
    <source>
        <dbReference type="PROSITE-ProRule" id="PRU00169"/>
    </source>
</evidence>
<evidence type="ECO:0000313" key="11">
    <source>
        <dbReference type="Proteomes" id="UP000614261"/>
    </source>
</evidence>
<keyword evidence="5" id="KW-0804">Transcription</keyword>
<dbReference type="InterPro" id="IPR016032">
    <property type="entry name" value="Sig_transdc_resp-reg_C-effctor"/>
</dbReference>
<dbReference type="GO" id="GO:0003677">
    <property type="term" value="F:DNA binding"/>
    <property type="evidence" value="ECO:0007669"/>
    <property type="project" value="UniProtKB-KW"/>
</dbReference>
<organism evidence="10 11">
    <name type="scientific">Blastomonas aquatica</name>
    <dbReference type="NCBI Taxonomy" id="1510276"/>
    <lineage>
        <taxon>Bacteria</taxon>
        <taxon>Pseudomonadati</taxon>
        <taxon>Pseudomonadota</taxon>
        <taxon>Alphaproteobacteria</taxon>
        <taxon>Sphingomonadales</taxon>
        <taxon>Sphingomonadaceae</taxon>
        <taxon>Blastomonas</taxon>
    </lineage>
</organism>